<dbReference type="GeneID" id="55007400"/>
<dbReference type="RefSeq" id="YP_009816165.1">
    <property type="nucleotide sequence ID" value="NC_048103.1"/>
</dbReference>
<accession>A0A3G9DXP2</accession>
<evidence type="ECO:0000313" key="1">
    <source>
        <dbReference type="EMBL" id="BBD74636.1"/>
    </source>
</evidence>
<sequence length="51" mass="5831">MDSHSYTEYAFYLGTLSFDELWDEMDIHGLSVVGEVSSDDLRAILLDNRGF</sequence>
<reference evidence="1 2" key="1">
    <citation type="submission" date="2018-03" db="EMBL/GenBank/DDBJ databases">
        <title>Podoviridae phage infectious to Pectobacterium.</title>
        <authorList>
            <person name="Hirata H."/>
            <person name="Kashihara M."/>
        </authorList>
    </citation>
    <scope>NUCLEOTIDE SEQUENCE [LARGE SCALE GENOMIC DNA]</scope>
</reference>
<keyword evidence="2" id="KW-1185">Reference proteome</keyword>
<proteinExistence type="predicted"/>
<evidence type="ECO:0000313" key="2">
    <source>
        <dbReference type="Proteomes" id="UP000267050"/>
    </source>
</evidence>
<protein>
    <submittedName>
        <fullName evidence="1">Uncharacterized protein</fullName>
    </submittedName>
</protein>
<name>A0A3G9DXP2_9CAUD</name>
<dbReference type="EMBL" id="LC375533">
    <property type="protein sequence ID" value="BBD74636.1"/>
    <property type="molecule type" value="Genomic_DNA"/>
</dbReference>
<dbReference type="Proteomes" id="UP000267050">
    <property type="component" value="Segment"/>
</dbReference>
<dbReference type="KEGG" id="vg:55007400"/>
<organism evidence="1 2">
    <name type="scientific">Pectobacterium phage PPWS2</name>
    <dbReference type="NCBI Taxonomy" id="2153295"/>
    <lineage>
        <taxon>Viruses</taxon>
        <taxon>Duplodnaviria</taxon>
        <taxon>Heunggongvirae</taxon>
        <taxon>Uroviricota</taxon>
        <taxon>Caudoviricetes</taxon>
        <taxon>Autographivirales</taxon>
        <taxon>Autoscriptoviridae</taxon>
        <taxon>Corkvirinae</taxon>
        <taxon>Kotilavirus</taxon>
        <taxon>Kotilavirus PPWS2</taxon>
    </lineage>
</organism>